<evidence type="ECO:0000313" key="4">
    <source>
        <dbReference type="Proteomes" id="UP000548067"/>
    </source>
</evidence>
<evidence type="ECO:0000313" key="3">
    <source>
        <dbReference type="EMBL" id="NMR35909.1"/>
    </source>
</evidence>
<dbReference type="InterPro" id="IPR010982">
    <property type="entry name" value="Lambda_DNA-bd_dom_sf"/>
</dbReference>
<evidence type="ECO:0000256" key="1">
    <source>
        <dbReference type="ARBA" id="ARBA00023125"/>
    </source>
</evidence>
<dbReference type="EMBL" id="JABCJF010000012">
    <property type="protein sequence ID" value="NMR35909.1"/>
    <property type="molecule type" value="Genomic_DNA"/>
</dbReference>
<dbReference type="InterPro" id="IPR001387">
    <property type="entry name" value="Cro/C1-type_HTH"/>
</dbReference>
<dbReference type="SUPFAM" id="SSF47413">
    <property type="entry name" value="lambda repressor-like DNA-binding domains"/>
    <property type="match status" value="1"/>
</dbReference>
<evidence type="ECO:0000259" key="2">
    <source>
        <dbReference type="PROSITE" id="PS50943"/>
    </source>
</evidence>
<accession>A0A848NC08</accession>
<dbReference type="CDD" id="cd00093">
    <property type="entry name" value="HTH_XRE"/>
    <property type="match status" value="1"/>
</dbReference>
<protein>
    <submittedName>
        <fullName evidence="3">Helix-turn-helix transcriptional regulator</fullName>
    </submittedName>
</protein>
<feature type="domain" description="HTH cro/C1-type" evidence="2">
    <location>
        <begin position="7"/>
        <end position="61"/>
    </location>
</feature>
<dbReference type="RefSeq" id="WP_169322372.1">
    <property type="nucleotide sequence ID" value="NZ_JABCJF010000012.1"/>
</dbReference>
<reference evidence="3 4" key="1">
    <citation type="submission" date="2020-04" db="EMBL/GenBank/DDBJ databases">
        <title>Genome analysis and antimicrobial resistance characteristics of Chryseobacterium aquaticum isolated from farmed salmonids.</title>
        <authorList>
            <person name="Saticioglu I.B."/>
            <person name="Duman M."/>
            <person name="Altun S."/>
        </authorList>
    </citation>
    <scope>NUCLEOTIDE SEQUENCE [LARGE SCALE GENOMIC DNA]</scope>
    <source>
        <strain evidence="3 4">C-174</strain>
    </source>
</reference>
<dbReference type="PANTHER" id="PTHR46558">
    <property type="entry name" value="TRACRIPTIONAL REGULATORY PROTEIN-RELATED-RELATED"/>
    <property type="match status" value="1"/>
</dbReference>
<organism evidence="3 4">
    <name type="scientific">Chryseobacterium aquaticum</name>
    <dbReference type="NCBI Taxonomy" id="452084"/>
    <lineage>
        <taxon>Bacteria</taxon>
        <taxon>Pseudomonadati</taxon>
        <taxon>Bacteroidota</taxon>
        <taxon>Flavobacteriia</taxon>
        <taxon>Flavobacteriales</taxon>
        <taxon>Weeksellaceae</taxon>
        <taxon>Chryseobacterium group</taxon>
        <taxon>Chryseobacterium</taxon>
    </lineage>
</organism>
<dbReference type="Pfam" id="PF01381">
    <property type="entry name" value="HTH_3"/>
    <property type="match status" value="1"/>
</dbReference>
<dbReference type="Proteomes" id="UP000548067">
    <property type="component" value="Unassembled WGS sequence"/>
</dbReference>
<keyword evidence="1" id="KW-0238">DNA-binding</keyword>
<dbReference type="Gene3D" id="1.10.260.40">
    <property type="entry name" value="lambda repressor-like DNA-binding domains"/>
    <property type="match status" value="1"/>
</dbReference>
<sequence>MSLGTKLKQLRQNKNWSQADVAYKLDVSQPAYNKWETDQTKPSLDNLGKIAEVFEIEIQDLFANEGNVIISNNTFENSNIVYPKDSTVNIQSPELLQSILKNQEQISKLMENQSKLIEKLLKK</sequence>
<dbReference type="GO" id="GO:0003677">
    <property type="term" value="F:DNA binding"/>
    <property type="evidence" value="ECO:0007669"/>
    <property type="project" value="UniProtKB-KW"/>
</dbReference>
<dbReference type="PANTHER" id="PTHR46558:SF15">
    <property type="entry name" value="HELIX-TURN-HELIX DOMAIN PROTEIN"/>
    <property type="match status" value="1"/>
</dbReference>
<comment type="caution">
    <text evidence="3">The sequence shown here is derived from an EMBL/GenBank/DDBJ whole genome shotgun (WGS) entry which is preliminary data.</text>
</comment>
<proteinExistence type="predicted"/>
<gene>
    <name evidence="3" type="ORF">HIO71_17155</name>
</gene>
<dbReference type="SMART" id="SM00530">
    <property type="entry name" value="HTH_XRE"/>
    <property type="match status" value="1"/>
</dbReference>
<name>A0A848NC08_9FLAO</name>
<dbReference type="PROSITE" id="PS50943">
    <property type="entry name" value="HTH_CROC1"/>
    <property type="match status" value="1"/>
</dbReference>
<dbReference type="AlphaFoldDB" id="A0A848NC08"/>